<evidence type="ECO:0000313" key="2">
    <source>
        <dbReference type="Proteomes" id="UP000092377"/>
    </source>
</evidence>
<keyword evidence="2" id="KW-1185">Reference proteome</keyword>
<dbReference type="EMBL" id="LZEY01000061">
    <property type="protein sequence ID" value="OBU02173.1"/>
    <property type="molecule type" value="Genomic_DNA"/>
</dbReference>
<comment type="caution">
    <text evidence="1">The sequence shown here is derived from an EMBL/GenBank/DDBJ whole genome shotgun (WGS) entry which is preliminary data.</text>
</comment>
<sequence length="61" mass="6807">MFTLSVIRSAQKEIMKLPVMLQLSELAEERMKEVIPNVIQIAGRRQGKIAGEHTSVCNPVS</sequence>
<name>A0A1B8GZE2_9GAMM</name>
<proteinExistence type="predicted"/>
<evidence type="ECO:0000313" key="1">
    <source>
        <dbReference type="EMBL" id="OBU02173.1"/>
    </source>
</evidence>
<gene>
    <name evidence="1" type="ORF">AYY18_12355</name>
</gene>
<reference evidence="2" key="1">
    <citation type="submission" date="2016-06" db="EMBL/GenBank/DDBJ databases">
        <authorList>
            <person name="Butler K."/>
        </authorList>
    </citation>
    <scope>NUCLEOTIDE SEQUENCE [LARGE SCALE GENOMIC DNA]</scope>
    <source>
        <strain evidence="2">GCSL-Mp20</strain>
    </source>
</reference>
<accession>A0A1B8GZE2</accession>
<dbReference type="Proteomes" id="UP000092377">
    <property type="component" value="Unassembled WGS sequence"/>
</dbReference>
<organism evidence="1 2">
    <name type="scientific">Morganella psychrotolerans</name>
    <dbReference type="NCBI Taxonomy" id="368603"/>
    <lineage>
        <taxon>Bacteria</taxon>
        <taxon>Pseudomonadati</taxon>
        <taxon>Pseudomonadota</taxon>
        <taxon>Gammaproteobacteria</taxon>
        <taxon>Enterobacterales</taxon>
        <taxon>Morganellaceae</taxon>
        <taxon>Morganella</taxon>
    </lineage>
</organism>
<protein>
    <submittedName>
        <fullName evidence="1">Uncharacterized protein</fullName>
    </submittedName>
</protein>
<dbReference type="AlphaFoldDB" id="A0A1B8GZE2"/>